<dbReference type="InterPro" id="IPR047655">
    <property type="entry name" value="Transpos_IS630-like"/>
</dbReference>
<name>A0A397C6S5_APHAT</name>
<dbReference type="Proteomes" id="UP000266239">
    <property type="component" value="Unassembled WGS sequence"/>
</dbReference>
<evidence type="ECO:0000313" key="3">
    <source>
        <dbReference type="Proteomes" id="UP000266239"/>
    </source>
</evidence>
<dbReference type="Pfam" id="PF13358">
    <property type="entry name" value="DDE_3"/>
    <property type="match status" value="1"/>
</dbReference>
<sequence>MPTPPKRKGPTTEEKQRVLDAYQRGDNWKLVAKHNGLSESTAWRVVDSGRTELKPRGGHRASQVKVTPDVVAALERYVNNNCQYTLAEIKAFVAADFAGKSVSMQTISRHLLGMVYTMKQVRIEPVTCNNVINKEKRRGFAAKLKQHQQDGDFIVYYDETNYNLYCKRSRGRSKRGTRASTVLPPSKGPNLQVQCAVSAELGLVCYRLERGSIKMDQNAAYVETIYQTVKMSAVWEEHFAGKRVVIVLDNAPAHSQTEERVVQHDDMTLLRLGPYSPMLNPIESCFSVLKSRIKGYLAHHTAYMFERGEYHTFLERRMVLLEDAAHESMPSITQSLVIREALFCQENVEKALRLENMVYGQ</sequence>
<dbReference type="SUPFAM" id="SSF46689">
    <property type="entry name" value="Homeodomain-like"/>
    <property type="match status" value="1"/>
</dbReference>
<protein>
    <recommendedName>
        <fullName evidence="1">Tc1-like transposase DDE domain-containing protein</fullName>
    </recommendedName>
</protein>
<dbReference type="VEuPathDB" id="FungiDB:H257_05280"/>
<dbReference type="EMBL" id="QUTA01000013">
    <property type="protein sequence ID" value="RHY38442.1"/>
    <property type="molecule type" value="Genomic_DNA"/>
</dbReference>
<dbReference type="AlphaFoldDB" id="A0A397C6S5"/>
<dbReference type="InterPro" id="IPR036397">
    <property type="entry name" value="RNaseH_sf"/>
</dbReference>
<reference evidence="2 3" key="1">
    <citation type="submission" date="2018-08" db="EMBL/GenBank/DDBJ databases">
        <title>Aphanomyces genome sequencing and annotation.</title>
        <authorList>
            <person name="Minardi D."/>
            <person name="Oidtmann B."/>
            <person name="Van Der Giezen M."/>
            <person name="Studholme D.J."/>
        </authorList>
    </citation>
    <scope>NUCLEOTIDE SEQUENCE [LARGE SCALE GENOMIC DNA]</scope>
    <source>
        <strain evidence="2 3">Yx</strain>
    </source>
</reference>
<dbReference type="VEuPathDB" id="FungiDB:H257_08862"/>
<feature type="domain" description="Tc1-like transposase DDE" evidence="1">
    <location>
        <begin position="154"/>
        <end position="295"/>
    </location>
</feature>
<evidence type="ECO:0000313" key="2">
    <source>
        <dbReference type="EMBL" id="RHY38442.1"/>
    </source>
</evidence>
<comment type="caution">
    <text evidence="2">The sequence shown here is derived from an EMBL/GenBank/DDBJ whole genome shotgun (WGS) entry which is preliminary data.</text>
</comment>
<accession>A0A397C6S5</accession>
<proteinExistence type="predicted"/>
<evidence type="ECO:0000259" key="1">
    <source>
        <dbReference type="Pfam" id="PF13358"/>
    </source>
</evidence>
<dbReference type="InterPro" id="IPR038717">
    <property type="entry name" value="Tc1-like_DDE_dom"/>
</dbReference>
<dbReference type="Gene3D" id="3.30.420.10">
    <property type="entry name" value="Ribonuclease H-like superfamily/Ribonuclease H"/>
    <property type="match status" value="1"/>
</dbReference>
<dbReference type="PANTHER" id="PTHR46564">
    <property type="entry name" value="TRANSPOSASE"/>
    <property type="match status" value="1"/>
</dbReference>
<dbReference type="PANTHER" id="PTHR46564:SF1">
    <property type="entry name" value="TRANSPOSASE"/>
    <property type="match status" value="1"/>
</dbReference>
<dbReference type="NCBIfam" id="NF033545">
    <property type="entry name" value="transpos_IS630"/>
    <property type="match status" value="1"/>
</dbReference>
<dbReference type="GO" id="GO:0003676">
    <property type="term" value="F:nucleic acid binding"/>
    <property type="evidence" value="ECO:0007669"/>
    <property type="project" value="InterPro"/>
</dbReference>
<organism evidence="2 3">
    <name type="scientific">Aphanomyces astaci</name>
    <name type="common">Crayfish plague agent</name>
    <dbReference type="NCBI Taxonomy" id="112090"/>
    <lineage>
        <taxon>Eukaryota</taxon>
        <taxon>Sar</taxon>
        <taxon>Stramenopiles</taxon>
        <taxon>Oomycota</taxon>
        <taxon>Saprolegniomycetes</taxon>
        <taxon>Saprolegniales</taxon>
        <taxon>Verrucalvaceae</taxon>
        <taxon>Aphanomyces</taxon>
    </lineage>
</organism>
<gene>
    <name evidence="2" type="ORF">DYB25_008691</name>
</gene>
<dbReference type="InterPro" id="IPR009057">
    <property type="entry name" value="Homeodomain-like_sf"/>
</dbReference>